<comment type="caution">
    <text evidence="1">The sequence shown here is derived from an EMBL/GenBank/DDBJ whole genome shotgun (WGS) entry which is preliminary data.</text>
</comment>
<keyword evidence="2" id="KW-1185">Reference proteome</keyword>
<dbReference type="Proteomes" id="UP001057402">
    <property type="component" value="Chromosome 9"/>
</dbReference>
<accession>A0ACB9MNR8</accession>
<evidence type="ECO:0000313" key="1">
    <source>
        <dbReference type="EMBL" id="KAI4325331.1"/>
    </source>
</evidence>
<evidence type="ECO:0000313" key="2">
    <source>
        <dbReference type="Proteomes" id="UP001057402"/>
    </source>
</evidence>
<organism evidence="1 2">
    <name type="scientific">Melastoma candidum</name>
    <dbReference type="NCBI Taxonomy" id="119954"/>
    <lineage>
        <taxon>Eukaryota</taxon>
        <taxon>Viridiplantae</taxon>
        <taxon>Streptophyta</taxon>
        <taxon>Embryophyta</taxon>
        <taxon>Tracheophyta</taxon>
        <taxon>Spermatophyta</taxon>
        <taxon>Magnoliopsida</taxon>
        <taxon>eudicotyledons</taxon>
        <taxon>Gunneridae</taxon>
        <taxon>Pentapetalae</taxon>
        <taxon>rosids</taxon>
        <taxon>malvids</taxon>
        <taxon>Myrtales</taxon>
        <taxon>Melastomataceae</taxon>
        <taxon>Melastomatoideae</taxon>
        <taxon>Melastomateae</taxon>
        <taxon>Melastoma</taxon>
    </lineage>
</organism>
<name>A0ACB9MNR8_9MYRT</name>
<dbReference type="EMBL" id="CM042888">
    <property type="protein sequence ID" value="KAI4325331.1"/>
    <property type="molecule type" value="Genomic_DNA"/>
</dbReference>
<reference evidence="2" key="1">
    <citation type="journal article" date="2023" name="Front. Plant Sci.">
        <title>Chromosomal-level genome assembly of Melastoma candidum provides insights into trichome evolution.</title>
        <authorList>
            <person name="Zhong Y."/>
            <person name="Wu W."/>
            <person name="Sun C."/>
            <person name="Zou P."/>
            <person name="Liu Y."/>
            <person name="Dai S."/>
            <person name="Zhou R."/>
        </authorList>
    </citation>
    <scope>NUCLEOTIDE SEQUENCE [LARGE SCALE GENOMIC DNA]</scope>
</reference>
<proteinExistence type="predicted"/>
<gene>
    <name evidence="1" type="ORF">MLD38_030742</name>
</gene>
<sequence length="635" mass="69771">MDESPEGNRGIDARVGGLVWVRRRNGSWWPGRIMGLDELPESCLVSPRSGTPVKLLGREDGSIDWYNLERSKRVKAFRCGVYEDAIEKAKAAVANLNKKAVKYARREDAILHALRLESSFLGNEENGIPIADPASEHHTDSETNFTLMPEITQSGLSFQEMSPSTQRRTGNDSEAEESKGMRGLEDLACGGNNPINGFKDHSLPLKRKRSQLAVVHDCLKRKDRHRPLTKVLESTAMLSASNPNDQIESPKCASPAASLSKQDLEFRECNGNGSISVDMSNFDGSPTENWELALQTDGVEDFVKTNRSECLPELPESEEFEAFLEAPSFLEEKNSIDLQPVQLSSWETRVPHLNGLSVELNQVNRAFLHSDGFPESSPHSATVHSNNGAPTAERGKSEWLSKGKRNSRQLARKQSSMKYFDLKEEPKTKRSHQSQESPPSSSLPSSKTNLCPIGSSGSDSALYDVILEVKAGSRRSLHVPLVSLMSKLNGKAVIGHPLSVEALSDGKSNVLTSSLARDTFLARPQGEAETAYRNQSNKQPKDQQFSSRKSKKRRKHGGALSKKMQKLRKHGGLLSKKMRKLSSLTGKKGRSKPRKPAGDKSVGPVVACIPVKVVFSRISEAVNGSTRSTATANKV</sequence>
<protein>
    <submittedName>
        <fullName evidence="1">Uncharacterized protein</fullName>
    </submittedName>
</protein>